<keyword evidence="3" id="KW-0804">Transcription</keyword>
<dbReference type="SMART" id="SM00342">
    <property type="entry name" value="HTH_ARAC"/>
    <property type="match status" value="1"/>
</dbReference>
<name>A0A127PAS1_9BURK</name>
<dbReference type="InterPro" id="IPR018060">
    <property type="entry name" value="HTH_AraC"/>
</dbReference>
<dbReference type="InterPro" id="IPR018062">
    <property type="entry name" value="HTH_AraC-typ_CS"/>
</dbReference>
<dbReference type="GO" id="GO:0003700">
    <property type="term" value="F:DNA-binding transcription factor activity"/>
    <property type="evidence" value="ECO:0007669"/>
    <property type="project" value="InterPro"/>
</dbReference>
<dbReference type="PANTHER" id="PTHR43280:SF27">
    <property type="entry name" value="TRANSCRIPTIONAL REGULATOR MTLR"/>
    <property type="match status" value="1"/>
</dbReference>
<reference evidence="5 6" key="1">
    <citation type="submission" date="2015-11" db="EMBL/GenBank/DDBJ databases">
        <title>Exploring the genomic traits of fungus-feeding bacterial genus Collimonas.</title>
        <authorList>
            <person name="Song C."/>
            <person name="Schmidt R."/>
            <person name="de Jager V."/>
            <person name="Krzyzanowska D."/>
            <person name="Jongedijk E."/>
            <person name="Cankar K."/>
            <person name="Beekwilder J."/>
            <person name="van Veen A."/>
            <person name="de Boer W."/>
            <person name="van Veen J.A."/>
            <person name="Garbeva P."/>
        </authorList>
    </citation>
    <scope>NUCLEOTIDE SEQUENCE [LARGE SCALE GENOMIC DNA]</scope>
    <source>
        <strain evidence="5 6">Ter6</strain>
    </source>
</reference>
<dbReference type="InterPro" id="IPR009057">
    <property type="entry name" value="Homeodomain-like_sf"/>
</dbReference>
<dbReference type="CDD" id="cd06976">
    <property type="entry name" value="cupin_MtlR-like_N"/>
    <property type="match status" value="1"/>
</dbReference>
<evidence type="ECO:0000256" key="2">
    <source>
        <dbReference type="ARBA" id="ARBA00023125"/>
    </source>
</evidence>
<sequence length="303" mass="33565">MKPDLEVVQIGSAQSFKAWEHGYPFHTVRWHFHPECELHQVVATTGRYFVGDFIGDFAPGNLVLTGPNLPHNWVSDVAPGGSVPLRSRVLQFGEQFIHDATGLLPELSAFLPTLELSRRGVLFSADTAARVGPMIKELVSASEIRRIELFVSILGALSRDQDSRAMSSSAYHPDPSGFMATGINKSLDYVRNHLTESFGEKELAEISRLSTGAFSRSFRRHTGMPLNGYVNRLRINLAIQLLMSEEDLSITDICFASGFKNISNFNRQFLRQKGLSPSRFRGLLAENAGAIDFANVVEIAEIV</sequence>
<dbReference type="PROSITE" id="PS01124">
    <property type="entry name" value="HTH_ARAC_FAMILY_2"/>
    <property type="match status" value="1"/>
</dbReference>
<dbReference type="InterPro" id="IPR003313">
    <property type="entry name" value="AraC-bd"/>
</dbReference>
<dbReference type="Pfam" id="PF02311">
    <property type="entry name" value="AraC_binding"/>
    <property type="match status" value="1"/>
</dbReference>
<dbReference type="RefSeq" id="WP_061539839.1">
    <property type="nucleotide sequence ID" value="NZ_CP013232.1"/>
</dbReference>
<dbReference type="OrthoDB" id="9816011at2"/>
<dbReference type="SUPFAM" id="SSF46689">
    <property type="entry name" value="Homeodomain-like"/>
    <property type="match status" value="2"/>
</dbReference>
<proteinExistence type="predicted"/>
<dbReference type="AlphaFoldDB" id="A0A127PAS1"/>
<evidence type="ECO:0000256" key="3">
    <source>
        <dbReference type="ARBA" id="ARBA00023163"/>
    </source>
</evidence>
<dbReference type="Proteomes" id="UP000072421">
    <property type="component" value="Chromosome"/>
</dbReference>
<keyword evidence="1" id="KW-0805">Transcription regulation</keyword>
<evidence type="ECO:0000313" key="6">
    <source>
        <dbReference type="Proteomes" id="UP000072421"/>
    </source>
</evidence>
<protein>
    <submittedName>
        <fullName evidence="5">Bacterial regulatory helix-turn-helix s, AraC family protein</fullName>
    </submittedName>
</protein>
<dbReference type="PROSITE" id="PS00041">
    <property type="entry name" value="HTH_ARAC_FAMILY_1"/>
    <property type="match status" value="1"/>
</dbReference>
<keyword evidence="2" id="KW-0238">DNA-binding</keyword>
<gene>
    <name evidence="5" type="ORF">CFter6_2218</name>
</gene>
<dbReference type="SUPFAM" id="SSF51215">
    <property type="entry name" value="Regulatory protein AraC"/>
    <property type="match status" value="1"/>
</dbReference>
<dbReference type="Gene3D" id="1.10.10.60">
    <property type="entry name" value="Homeodomain-like"/>
    <property type="match status" value="2"/>
</dbReference>
<accession>A0A127PAS1</accession>
<dbReference type="GO" id="GO:0043565">
    <property type="term" value="F:sequence-specific DNA binding"/>
    <property type="evidence" value="ECO:0007669"/>
    <property type="project" value="InterPro"/>
</dbReference>
<evidence type="ECO:0000313" key="5">
    <source>
        <dbReference type="EMBL" id="AMO94906.1"/>
    </source>
</evidence>
<dbReference type="PATRIC" id="fig|158899.10.peg.2215"/>
<dbReference type="EMBL" id="CP013232">
    <property type="protein sequence ID" value="AMO94906.1"/>
    <property type="molecule type" value="Genomic_DNA"/>
</dbReference>
<feature type="domain" description="HTH araC/xylS-type" evidence="4">
    <location>
        <begin position="184"/>
        <end position="283"/>
    </location>
</feature>
<organism evidence="5">
    <name type="scientific">Collimonas fungivorans</name>
    <dbReference type="NCBI Taxonomy" id="158899"/>
    <lineage>
        <taxon>Bacteria</taxon>
        <taxon>Pseudomonadati</taxon>
        <taxon>Pseudomonadota</taxon>
        <taxon>Betaproteobacteria</taxon>
        <taxon>Burkholderiales</taxon>
        <taxon>Oxalobacteraceae</taxon>
        <taxon>Collimonas</taxon>
    </lineage>
</organism>
<evidence type="ECO:0000256" key="1">
    <source>
        <dbReference type="ARBA" id="ARBA00023015"/>
    </source>
</evidence>
<dbReference type="Pfam" id="PF12833">
    <property type="entry name" value="HTH_18"/>
    <property type="match status" value="1"/>
</dbReference>
<dbReference type="InterPro" id="IPR037923">
    <property type="entry name" value="HTH-like"/>
</dbReference>
<evidence type="ECO:0000259" key="4">
    <source>
        <dbReference type="PROSITE" id="PS01124"/>
    </source>
</evidence>
<dbReference type="PANTHER" id="PTHR43280">
    <property type="entry name" value="ARAC-FAMILY TRANSCRIPTIONAL REGULATOR"/>
    <property type="match status" value="1"/>
</dbReference>